<feature type="chain" id="PRO_5014206136" description="Carboxylic ester hydrolase" evidence="3">
    <location>
        <begin position="27"/>
        <end position="568"/>
    </location>
</feature>
<evidence type="ECO:0000313" key="5">
    <source>
        <dbReference type="EMBL" id="AHA51272.1"/>
    </source>
</evidence>
<feature type="signal peptide" evidence="3">
    <location>
        <begin position="1"/>
        <end position="26"/>
    </location>
</feature>
<feature type="domain" description="Carboxylesterase type B" evidence="4">
    <location>
        <begin position="29"/>
        <end position="512"/>
    </location>
</feature>
<dbReference type="ESTHER" id="9metz-v9ppk9">
    <property type="family name" value="Carb_B_Root"/>
</dbReference>
<dbReference type="PANTHER" id="PTHR11559">
    <property type="entry name" value="CARBOXYLESTERASE"/>
    <property type="match status" value="1"/>
</dbReference>
<reference evidence="5" key="2">
    <citation type="submission" date="2016-09" db="EMBL/GenBank/DDBJ databases">
        <authorList>
            <person name="Capua I."/>
            <person name="De Benedictis P."/>
            <person name="Joannis T."/>
            <person name="Lombin L.H."/>
            <person name="Cattoli G."/>
        </authorList>
    </citation>
    <scope>NUCLEOTIDE SEQUENCE</scope>
    <source>
        <strain evidence="5">20432</strain>
        <strain evidence="6">20433</strain>
    </source>
</reference>
<feature type="non-terminal residue" evidence="5">
    <location>
        <position position="1"/>
    </location>
</feature>
<dbReference type="InterPro" id="IPR019826">
    <property type="entry name" value="Carboxylesterase_B_AS"/>
</dbReference>
<dbReference type="InterPro" id="IPR029058">
    <property type="entry name" value="AB_hydrolase_fold"/>
</dbReference>
<evidence type="ECO:0000313" key="6">
    <source>
        <dbReference type="EMBL" id="AHA51273.1"/>
    </source>
</evidence>
<dbReference type="SUPFAM" id="SSF53474">
    <property type="entry name" value="alpha/beta-Hydrolases"/>
    <property type="match status" value="1"/>
</dbReference>
<evidence type="ECO:0000256" key="1">
    <source>
        <dbReference type="ARBA" id="ARBA00005964"/>
    </source>
</evidence>
<dbReference type="InterPro" id="IPR002018">
    <property type="entry name" value="CarbesteraseB"/>
</dbReference>
<dbReference type="GO" id="GO:0016787">
    <property type="term" value="F:hydrolase activity"/>
    <property type="evidence" value="ECO:0007669"/>
    <property type="project" value="UniProtKB-KW"/>
</dbReference>
<keyword evidence="2 3" id="KW-0378">Hydrolase</keyword>
<dbReference type="EMBL" id="KF317339">
    <property type="protein sequence ID" value="AHA51273.1"/>
    <property type="molecule type" value="mRNA"/>
</dbReference>
<dbReference type="EMBL" id="KF317338">
    <property type="protein sequence ID" value="AHA51272.1"/>
    <property type="molecule type" value="mRNA"/>
</dbReference>
<organism evidence="5">
    <name type="scientific">Beroe forskalii</name>
    <name type="common">Comb jelly</name>
    <dbReference type="NCBI Taxonomy" id="140453"/>
    <lineage>
        <taxon>Eukaryota</taxon>
        <taxon>Metazoa</taxon>
        <taxon>Ctenophora</taxon>
        <taxon>Nuda</taxon>
        <taxon>Beroida</taxon>
        <taxon>Beroidae</taxon>
        <taxon>Beroe</taxon>
    </lineage>
</organism>
<name>V9PPK9_BERFR</name>
<dbReference type="PROSITE" id="PS00122">
    <property type="entry name" value="CARBOXYLESTERASE_B_1"/>
    <property type="match status" value="1"/>
</dbReference>
<evidence type="ECO:0000256" key="2">
    <source>
        <dbReference type="ARBA" id="ARBA00022801"/>
    </source>
</evidence>
<dbReference type="InterPro" id="IPR050309">
    <property type="entry name" value="Type-B_Carboxylest/Lipase"/>
</dbReference>
<proteinExistence type="evidence at transcript level"/>
<evidence type="ECO:0000259" key="4">
    <source>
        <dbReference type="Pfam" id="PF00135"/>
    </source>
</evidence>
<sequence>YTIKFEDSMILTTLLTLGTVLCAAYCSEVQVTLECGAVKGSKVSTDVGDVYEFHQLPYGVPPVGARRWTHSQPLEGSGCWEGVYDASHQPIPPVRCVQYWSGEVNGQEDCLHLSVRTPDLDGSLPVLVWIHGGSLMSGWNDDPGYSPNAAFTADLNVVTVNINYRLDIMGFFSSPEIWNDPESPGNYGNFGIGDALTALKWVQANIRSFGGDPASVTVMGESSGGTIALGLLVADQADGLFNKAIVMSAPTKWESTYQDAYEARKSFVSDVGCTQDTESERRECLRSKDVASIIQHVDLNRGWGFYDFPLGNGWTGESMDYNVLEPNLVKVAPLDLADPGHTAEKRTPVTVVLVSTAQETGYNPLYYSTNQVTSWQGARDLLNKKIDNLKSETGFELSPELRAEIDKVYQFGVKDKDWWPQIFYDTLTTDLRATCLTNELTEDLNHNPLYTGLRAYVQSRPDEVITAGSVQLPFETVHGWDTEALFGFGWFQLASSKERHQRKLENNLRDLVEHICYGKEIEGFNPSTSLVLSNEDFPESVKVQESRPQEAECAMWRENDMLQWGWQN</sequence>
<comment type="similarity">
    <text evidence="1 3">Belongs to the type-B carboxylesterase/lipase family.</text>
</comment>
<dbReference type="Pfam" id="PF00135">
    <property type="entry name" value="COesterase"/>
    <property type="match status" value="1"/>
</dbReference>
<accession>V9PPK9</accession>
<dbReference type="AlphaFoldDB" id="V9PPK9"/>
<dbReference type="EC" id="3.1.1.-" evidence="3"/>
<protein>
    <recommendedName>
        <fullName evidence="3">Carboxylic ester hydrolase</fullName>
        <ecNumber evidence="3">3.1.1.-</ecNumber>
    </recommendedName>
</protein>
<dbReference type="Gene3D" id="3.40.50.1820">
    <property type="entry name" value="alpha/beta hydrolase"/>
    <property type="match status" value="1"/>
</dbReference>
<evidence type="ECO:0000256" key="3">
    <source>
        <dbReference type="RuleBase" id="RU361235"/>
    </source>
</evidence>
<reference evidence="5" key="1">
    <citation type="journal article" date="2013" name="Science">
        <title>The genome of the ctenophore Mnemiopsis leidyi and its implications for cell type evolution.</title>
        <authorList>
            <consortium name="NISC Comparative Sequencing Program"/>
            <person name="Ryan J.F."/>
            <person name="Pang K."/>
            <person name="Schnitzler C.E."/>
            <person name="Nguyen A.D."/>
            <person name="Moreland R.T."/>
            <person name="Simmons D.K."/>
            <person name="Koch B.J."/>
            <person name="Francis W.R."/>
            <person name="Havlak P."/>
            <person name="Smith S.A."/>
            <person name="Putnam N.H."/>
            <person name="Haddock S.H."/>
            <person name="Dunn C.W."/>
            <person name="Wolfsberg T.G."/>
            <person name="Mullikin J.C."/>
            <person name="Martindale M.Q."/>
            <person name="Baxevanis A.D."/>
        </authorList>
    </citation>
    <scope>NUCLEOTIDE SEQUENCE</scope>
    <source>
        <strain evidence="5">20432</strain>
        <strain evidence="6">20433</strain>
    </source>
</reference>
<keyword evidence="3" id="KW-0732">Signal</keyword>